<dbReference type="PANTHER" id="PTHR10071:SF281">
    <property type="entry name" value="BOX A-BINDING FACTOR-RELATED"/>
    <property type="match status" value="1"/>
</dbReference>
<keyword evidence="15" id="KW-1185">Reference proteome</keyword>
<feature type="region of interest" description="Disordered" evidence="12">
    <location>
        <begin position="15"/>
        <end position="68"/>
    </location>
</feature>
<dbReference type="GO" id="GO:0000122">
    <property type="term" value="P:negative regulation of transcription by RNA polymerase II"/>
    <property type="evidence" value="ECO:0007669"/>
    <property type="project" value="TreeGrafter"/>
</dbReference>
<dbReference type="GO" id="GO:0045944">
    <property type="term" value="P:positive regulation of transcription by RNA polymerase II"/>
    <property type="evidence" value="ECO:0007669"/>
    <property type="project" value="TreeGrafter"/>
</dbReference>
<evidence type="ECO:0000256" key="10">
    <source>
        <dbReference type="ARBA" id="ARBA00023242"/>
    </source>
</evidence>
<feature type="compositionally biased region" description="Polar residues" evidence="12">
    <location>
        <begin position="443"/>
        <end position="457"/>
    </location>
</feature>
<sequence>MVYNGVISVFNGLKYGQAPDEAPHTRPPVSRSTSSGSNTLSSYRTPPLSSPPPLHVPSSVPRVPSPRAFTVSREELQAAVEEEGAPTVQVGERRGPQAVVGVEFPAMFPPGSAGGYGQEGGQNLLTPSMYSSHAHTHMLPYNSYSTQLVQPSTPSPSMWQSPAHTALAPTAPPTEQTFSSPLGFNCGRDGYLQGAGGQSLQAPISHYQAYAQMNHGMWRHYDMGLQGIANYPGSEFCSESRECVNCGAVQTPLWRRDATGHYLCNACGLYTKMNGINRPLIKHSRRLDGFSFQTSARRMGLMCSNCGTTTTTLWRRNNEGEPVCNACGLYYKLHGVNRPLQMRKDSIQSRKRKPKNKKTEEGTEDKEKEKKAPEDKPTKEGERRPSDPATPVVTKPPPPQQPQQQPQQQPPPQPPQGQGQQSQAAALPSTSSQPSVKVKQENHSSFTPLPTSPTGLVTSPIPPTLNCTTTNGMFGPYTSGSTNFAKLMIS</sequence>
<keyword evidence="2" id="KW-0479">Metal-binding</keyword>
<dbReference type="InterPro" id="IPR039355">
    <property type="entry name" value="Transcription_factor_GATA"/>
</dbReference>
<keyword evidence="7" id="KW-0238">DNA-binding</keyword>
<feature type="region of interest" description="Disordered" evidence="12">
    <location>
        <begin position="341"/>
        <end position="462"/>
    </location>
</feature>
<dbReference type="Proteomes" id="UP001487740">
    <property type="component" value="Unassembled WGS sequence"/>
</dbReference>
<evidence type="ECO:0000256" key="1">
    <source>
        <dbReference type="ARBA" id="ARBA00004123"/>
    </source>
</evidence>
<dbReference type="SUPFAM" id="SSF57716">
    <property type="entry name" value="Glucocorticoid receptor-like (DNA-binding domain)"/>
    <property type="match status" value="2"/>
</dbReference>
<feature type="compositionally biased region" description="Basic and acidic residues" evidence="12">
    <location>
        <begin position="357"/>
        <end position="386"/>
    </location>
</feature>
<dbReference type="Gene3D" id="3.30.50.10">
    <property type="entry name" value="Erythroid Transcription Factor GATA-1, subunit A"/>
    <property type="match status" value="2"/>
</dbReference>
<dbReference type="FunFam" id="3.30.50.10:FF:000032">
    <property type="entry name" value="Transcription factor GATA-3"/>
    <property type="match status" value="1"/>
</dbReference>
<evidence type="ECO:0000259" key="13">
    <source>
        <dbReference type="PROSITE" id="PS50114"/>
    </source>
</evidence>
<dbReference type="InterPro" id="IPR000679">
    <property type="entry name" value="Znf_GATA"/>
</dbReference>
<dbReference type="SMART" id="SM00401">
    <property type="entry name" value="ZnF_GATA"/>
    <property type="match status" value="2"/>
</dbReference>
<feature type="domain" description="GATA-type" evidence="13">
    <location>
        <begin position="237"/>
        <end position="298"/>
    </location>
</feature>
<dbReference type="GO" id="GO:0000981">
    <property type="term" value="F:DNA-binding transcription factor activity, RNA polymerase II-specific"/>
    <property type="evidence" value="ECO:0007669"/>
    <property type="project" value="TreeGrafter"/>
</dbReference>
<keyword evidence="6" id="KW-0805">Transcription regulation</keyword>
<organism evidence="14 15">
    <name type="scientific">Scylla paramamosain</name>
    <name type="common">Mud crab</name>
    <dbReference type="NCBI Taxonomy" id="85552"/>
    <lineage>
        <taxon>Eukaryota</taxon>
        <taxon>Metazoa</taxon>
        <taxon>Ecdysozoa</taxon>
        <taxon>Arthropoda</taxon>
        <taxon>Crustacea</taxon>
        <taxon>Multicrustacea</taxon>
        <taxon>Malacostraca</taxon>
        <taxon>Eumalacostraca</taxon>
        <taxon>Eucarida</taxon>
        <taxon>Decapoda</taxon>
        <taxon>Pleocyemata</taxon>
        <taxon>Brachyura</taxon>
        <taxon>Eubrachyura</taxon>
        <taxon>Portunoidea</taxon>
        <taxon>Portunidae</taxon>
        <taxon>Portuninae</taxon>
        <taxon>Scylla</taxon>
    </lineage>
</organism>
<accession>A0AAW0UAI6</accession>
<evidence type="ECO:0000256" key="5">
    <source>
        <dbReference type="ARBA" id="ARBA00022833"/>
    </source>
</evidence>
<evidence type="ECO:0000256" key="7">
    <source>
        <dbReference type="ARBA" id="ARBA00023125"/>
    </source>
</evidence>
<dbReference type="EMBL" id="JARAKH010000016">
    <property type="protein sequence ID" value="KAK8396368.1"/>
    <property type="molecule type" value="Genomic_DNA"/>
</dbReference>
<dbReference type="PRINTS" id="PR00619">
    <property type="entry name" value="GATAZNFINGER"/>
</dbReference>
<evidence type="ECO:0000256" key="8">
    <source>
        <dbReference type="ARBA" id="ARBA00023159"/>
    </source>
</evidence>
<evidence type="ECO:0000256" key="2">
    <source>
        <dbReference type="ARBA" id="ARBA00022723"/>
    </source>
</evidence>
<proteinExistence type="predicted"/>
<feature type="compositionally biased region" description="Polar residues" evidence="12">
    <location>
        <begin position="422"/>
        <end position="435"/>
    </location>
</feature>
<dbReference type="Pfam" id="PF00320">
    <property type="entry name" value="GATA"/>
    <property type="match status" value="2"/>
</dbReference>
<reference evidence="14 15" key="1">
    <citation type="submission" date="2023-03" db="EMBL/GenBank/DDBJ databases">
        <title>High-quality genome of Scylla paramamosain provides insights in environmental adaptation.</title>
        <authorList>
            <person name="Zhang L."/>
        </authorList>
    </citation>
    <scope>NUCLEOTIDE SEQUENCE [LARGE SCALE GENOMIC DNA]</scope>
    <source>
        <strain evidence="14">LZ_2023a</strain>
        <tissue evidence="14">Muscle</tissue>
    </source>
</reference>
<feature type="compositionally biased region" description="Low complexity" evidence="12">
    <location>
        <begin position="56"/>
        <end position="67"/>
    </location>
</feature>
<dbReference type="PANTHER" id="PTHR10071">
    <property type="entry name" value="TRANSCRIPTION FACTOR GATA FAMILY MEMBER"/>
    <property type="match status" value="1"/>
</dbReference>
<keyword evidence="8" id="KW-0010">Activator</keyword>
<gene>
    <name evidence="14" type="ORF">O3P69_005423</name>
</gene>
<dbReference type="GO" id="GO:0008270">
    <property type="term" value="F:zinc ion binding"/>
    <property type="evidence" value="ECO:0007669"/>
    <property type="project" value="UniProtKB-KW"/>
</dbReference>
<feature type="domain" description="GATA-type" evidence="13">
    <location>
        <begin position="297"/>
        <end position="350"/>
    </location>
</feature>
<dbReference type="GO" id="GO:0045165">
    <property type="term" value="P:cell fate commitment"/>
    <property type="evidence" value="ECO:0007669"/>
    <property type="project" value="TreeGrafter"/>
</dbReference>
<keyword evidence="9" id="KW-0804">Transcription</keyword>
<comment type="caution">
    <text evidence="14">The sequence shown here is derived from an EMBL/GenBank/DDBJ whole genome shotgun (WGS) entry which is preliminary data.</text>
</comment>
<feature type="compositionally biased region" description="Low complexity" evidence="12">
    <location>
        <begin position="27"/>
        <end position="47"/>
    </location>
</feature>
<keyword evidence="10" id="KW-0539">Nucleus</keyword>
<evidence type="ECO:0000313" key="15">
    <source>
        <dbReference type="Proteomes" id="UP001487740"/>
    </source>
</evidence>
<dbReference type="AlphaFoldDB" id="A0AAW0UAI6"/>
<evidence type="ECO:0000313" key="14">
    <source>
        <dbReference type="EMBL" id="KAK8396368.1"/>
    </source>
</evidence>
<evidence type="ECO:0000256" key="3">
    <source>
        <dbReference type="ARBA" id="ARBA00022737"/>
    </source>
</evidence>
<evidence type="ECO:0000256" key="11">
    <source>
        <dbReference type="PROSITE-ProRule" id="PRU00094"/>
    </source>
</evidence>
<comment type="subcellular location">
    <subcellularLocation>
        <location evidence="1">Nucleus</location>
    </subcellularLocation>
</comment>
<dbReference type="PROSITE" id="PS50114">
    <property type="entry name" value="GATA_ZN_FINGER_2"/>
    <property type="match status" value="2"/>
</dbReference>
<evidence type="ECO:0000256" key="4">
    <source>
        <dbReference type="ARBA" id="ARBA00022771"/>
    </source>
</evidence>
<protein>
    <recommendedName>
        <fullName evidence="13">GATA-type domain-containing protein</fullName>
    </recommendedName>
</protein>
<evidence type="ECO:0000256" key="12">
    <source>
        <dbReference type="SAM" id="MobiDB-lite"/>
    </source>
</evidence>
<name>A0AAW0UAI6_SCYPA</name>
<dbReference type="InterPro" id="IPR013088">
    <property type="entry name" value="Znf_NHR/GATA"/>
</dbReference>
<evidence type="ECO:0000256" key="6">
    <source>
        <dbReference type="ARBA" id="ARBA00023015"/>
    </source>
</evidence>
<keyword evidence="5" id="KW-0862">Zinc</keyword>
<evidence type="ECO:0000256" key="9">
    <source>
        <dbReference type="ARBA" id="ARBA00023163"/>
    </source>
</evidence>
<dbReference type="PROSITE" id="PS00344">
    <property type="entry name" value="GATA_ZN_FINGER_1"/>
    <property type="match status" value="2"/>
</dbReference>
<dbReference type="CDD" id="cd00202">
    <property type="entry name" value="ZnF_GATA"/>
    <property type="match status" value="2"/>
</dbReference>
<keyword evidence="3" id="KW-0677">Repeat</keyword>
<dbReference type="FunFam" id="3.30.50.10:FF:000001">
    <property type="entry name" value="GATA transcription factor (GATAd)"/>
    <property type="match status" value="1"/>
</dbReference>
<keyword evidence="4 11" id="KW-0863">Zinc-finger</keyword>
<dbReference type="GO" id="GO:0005634">
    <property type="term" value="C:nucleus"/>
    <property type="evidence" value="ECO:0007669"/>
    <property type="project" value="UniProtKB-SubCell"/>
</dbReference>
<dbReference type="GO" id="GO:0000978">
    <property type="term" value="F:RNA polymerase II cis-regulatory region sequence-specific DNA binding"/>
    <property type="evidence" value="ECO:0007669"/>
    <property type="project" value="TreeGrafter"/>
</dbReference>